<dbReference type="eggNOG" id="COG0762">
    <property type="taxonomic scope" value="Bacteria"/>
</dbReference>
<keyword evidence="2" id="KW-0812">Transmembrane</keyword>
<dbReference type="GO" id="GO:0016020">
    <property type="term" value="C:membrane"/>
    <property type="evidence" value="ECO:0007669"/>
    <property type="project" value="InterPro"/>
</dbReference>
<keyword evidence="2" id="KW-1133">Transmembrane helix</keyword>
<dbReference type="Pfam" id="PF02325">
    <property type="entry name" value="CCB3_YggT"/>
    <property type="match status" value="1"/>
</dbReference>
<dbReference type="KEGG" id="cyc:PCC7424_2658"/>
<sequence length="141" mass="16030">MSNPNHEQNAHESTTVDKYIGSPSTLEREQEQQKLKREKRRLAQVRFDLIFDKIISSIYIIVVTIELLLGFRFILQLAEANPDNTFANVIKGISEPFAAPFSNLFNNGSENSLFDGGLLVGMLVYWLLGMMIIWILGLLKN</sequence>
<protein>
    <recommendedName>
        <fullName evidence="5">YggT family protein</fullName>
    </recommendedName>
</protein>
<dbReference type="InterPro" id="IPR003425">
    <property type="entry name" value="CCB3/YggT"/>
</dbReference>
<feature type="transmembrane region" description="Helical" evidence="2">
    <location>
        <begin position="118"/>
        <end position="139"/>
    </location>
</feature>
<dbReference type="HOGENOM" id="CLU_145429_0_0_3"/>
<evidence type="ECO:0000256" key="1">
    <source>
        <dbReference type="SAM" id="MobiDB-lite"/>
    </source>
</evidence>
<dbReference type="OrthoDB" id="468399at2"/>
<feature type="region of interest" description="Disordered" evidence="1">
    <location>
        <begin position="1"/>
        <end position="33"/>
    </location>
</feature>
<evidence type="ECO:0000313" key="3">
    <source>
        <dbReference type="EMBL" id="ACK71070.1"/>
    </source>
</evidence>
<gene>
    <name evidence="3" type="ordered locus">PCC7424_2658</name>
</gene>
<evidence type="ECO:0000256" key="2">
    <source>
        <dbReference type="SAM" id="Phobius"/>
    </source>
</evidence>
<organism evidence="3 4">
    <name type="scientific">Gloeothece citriformis (strain PCC 7424)</name>
    <name type="common">Cyanothece sp. (strain PCC 7424)</name>
    <dbReference type="NCBI Taxonomy" id="65393"/>
    <lineage>
        <taxon>Bacteria</taxon>
        <taxon>Bacillati</taxon>
        <taxon>Cyanobacteriota</taxon>
        <taxon>Cyanophyceae</taxon>
        <taxon>Oscillatoriophycideae</taxon>
        <taxon>Chroococcales</taxon>
        <taxon>Aphanothecaceae</taxon>
        <taxon>Gloeothece</taxon>
        <taxon>Gloeothece citriformis</taxon>
    </lineage>
</organism>
<evidence type="ECO:0008006" key="5">
    <source>
        <dbReference type="Google" id="ProtNLM"/>
    </source>
</evidence>
<keyword evidence="2" id="KW-0472">Membrane</keyword>
<dbReference type="Proteomes" id="UP000002384">
    <property type="component" value="Chromosome"/>
</dbReference>
<keyword evidence="4" id="KW-1185">Reference proteome</keyword>
<reference evidence="4" key="1">
    <citation type="journal article" date="2011" name="MBio">
        <title>Novel metabolic attributes of the genus Cyanothece, comprising a group of unicellular nitrogen-fixing Cyanobacteria.</title>
        <authorList>
            <person name="Bandyopadhyay A."/>
            <person name="Elvitigala T."/>
            <person name="Welsh E."/>
            <person name="Stockel J."/>
            <person name="Liberton M."/>
            <person name="Min H."/>
            <person name="Sherman L.A."/>
            <person name="Pakrasi H.B."/>
        </authorList>
    </citation>
    <scope>NUCLEOTIDE SEQUENCE [LARGE SCALE GENOMIC DNA]</scope>
    <source>
        <strain evidence="4">PCC 7424</strain>
    </source>
</reference>
<proteinExistence type="predicted"/>
<dbReference type="AlphaFoldDB" id="B7KKV1"/>
<evidence type="ECO:0000313" key="4">
    <source>
        <dbReference type="Proteomes" id="UP000002384"/>
    </source>
</evidence>
<feature type="compositionally biased region" description="Polar residues" evidence="1">
    <location>
        <begin position="1"/>
        <end position="13"/>
    </location>
</feature>
<accession>B7KKV1</accession>
<name>B7KKV1_GLOC7</name>
<feature type="transmembrane region" description="Helical" evidence="2">
    <location>
        <begin position="54"/>
        <end position="75"/>
    </location>
</feature>
<dbReference type="STRING" id="65393.PCC7424_2658"/>
<dbReference type="EMBL" id="CP001291">
    <property type="protein sequence ID" value="ACK71070.1"/>
    <property type="molecule type" value="Genomic_DNA"/>
</dbReference>
<dbReference type="RefSeq" id="WP_015954671.1">
    <property type="nucleotide sequence ID" value="NC_011729.1"/>
</dbReference>